<dbReference type="Proteomes" id="UP001058974">
    <property type="component" value="Chromosome 3"/>
</dbReference>
<dbReference type="EMBL" id="JAMSHJ010000003">
    <property type="protein sequence ID" value="KAI5423768.1"/>
    <property type="molecule type" value="Genomic_DNA"/>
</dbReference>
<feature type="region of interest" description="Disordered" evidence="1">
    <location>
        <begin position="1"/>
        <end position="32"/>
    </location>
</feature>
<evidence type="ECO:0000313" key="3">
    <source>
        <dbReference type="Proteomes" id="UP001058974"/>
    </source>
</evidence>
<gene>
    <name evidence="2" type="ORF">KIW84_030122</name>
</gene>
<name>A0A9D4XNQ8_PEA</name>
<accession>A0A9D4XNQ8</accession>
<sequence>MAPSRKLKGKAKMGEGTSNSTNDSESVAPQPTMMQRRLQFPFRNRALTSVKYGNLATFPATSFNFNPLLRYQGISNFIGTSTFVYPNLAKDFYAKLSLFRDCTLSSHVKKNDIVLSLEDFGKCLGVPSKGARIRHSVVCDDEGFENYEKFAYYFSISRISEQELASRNASSERVHLYSATLSVSDRMLHYLIAYILLPKHSNHSQISDVDMQLIFAIKNRIKVNWAHVIMHYMRHQRNLRGSLPYGHIISLILDYCNVPLNREPYVEMTERACEISVKAANKKMGIFKDKDGLYKHIEQPIPPPNVAPTPIPTPVPEGGFSNEFLYNHMRGMEERINLNINTRFDNLRTEFLTALANQNQDESEEEMDEDQA</sequence>
<proteinExistence type="predicted"/>
<comment type="caution">
    <text evidence="2">The sequence shown here is derived from an EMBL/GenBank/DDBJ whole genome shotgun (WGS) entry which is preliminary data.</text>
</comment>
<protein>
    <submittedName>
        <fullName evidence="2">Uncharacterized protein</fullName>
    </submittedName>
</protein>
<organism evidence="2 3">
    <name type="scientific">Pisum sativum</name>
    <name type="common">Garden pea</name>
    <name type="synonym">Lathyrus oleraceus</name>
    <dbReference type="NCBI Taxonomy" id="3888"/>
    <lineage>
        <taxon>Eukaryota</taxon>
        <taxon>Viridiplantae</taxon>
        <taxon>Streptophyta</taxon>
        <taxon>Embryophyta</taxon>
        <taxon>Tracheophyta</taxon>
        <taxon>Spermatophyta</taxon>
        <taxon>Magnoliopsida</taxon>
        <taxon>eudicotyledons</taxon>
        <taxon>Gunneridae</taxon>
        <taxon>Pentapetalae</taxon>
        <taxon>rosids</taxon>
        <taxon>fabids</taxon>
        <taxon>Fabales</taxon>
        <taxon>Fabaceae</taxon>
        <taxon>Papilionoideae</taxon>
        <taxon>50 kb inversion clade</taxon>
        <taxon>NPAAA clade</taxon>
        <taxon>Hologalegina</taxon>
        <taxon>IRL clade</taxon>
        <taxon>Fabeae</taxon>
        <taxon>Lathyrus</taxon>
    </lineage>
</organism>
<evidence type="ECO:0000313" key="2">
    <source>
        <dbReference type="EMBL" id="KAI5423768.1"/>
    </source>
</evidence>
<evidence type="ECO:0000256" key="1">
    <source>
        <dbReference type="SAM" id="MobiDB-lite"/>
    </source>
</evidence>
<feature type="compositionally biased region" description="Polar residues" evidence="1">
    <location>
        <begin position="16"/>
        <end position="32"/>
    </location>
</feature>
<keyword evidence="3" id="KW-1185">Reference proteome</keyword>
<dbReference type="Gramene" id="Psat03G0012200-T1">
    <property type="protein sequence ID" value="KAI5423768.1"/>
    <property type="gene ID" value="KIW84_030122"/>
</dbReference>
<dbReference type="AlphaFoldDB" id="A0A9D4XNQ8"/>
<feature type="compositionally biased region" description="Basic residues" evidence="1">
    <location>
        <begin position="1"/>
        <end position="11"/>
    </location>
</feature>
<reference evidence="2 3" key="1">
    <citation type="journal article" date="2022" name="Nat. Genet.">
        <title>Improved pea reference genome and pan-genome highlight genomic features and evolutionary characteristics.</title>
        <authorList>
            <person name="Yang T."/>
            <person name="Liu R."/>
            <person name="Luo Y."/>
            <person name="Hu S."/>
            <person name="Wang D."/>
            <person name="Wang C."/>
            <person name="Pandey M.K."/>
            <person name="Ge S."/>
            <person name="Xu Q."/>
            <person name="Li N."/>
            <person name="Li G."/>
            <person name="Huang Y."/>
            <person name="Saxena R.K."/>
            <person name="Ji Y."/>
            <person name="Li M."/>
            <person name="Yan X."/>
            <person name="He Y."/>
            <person name="Liu Y."/>
            <person name="Wang X."/>
            <person name="Xiang C."/>
            <person name="Varshney R.K."/>
            <person name="Ding H."/>
            <person name="Gao S."/>
            <person name="Zong X."/>
        </authorList>
    </citation>
    <scope>NUCLEOTIDE SEQUENCE [LARGE SCALE GENOMIC DNA]</scope>
    <source>
        <strain evidence="2 3">cv. Zhongwan 6</strain>
    </source>
</reference>